<keyword evidence="2" id="KW-0597">Phosphoprotein</keyword>
<dbReference type="GO" id="GO:0005524">
    <property type="term" value="F:ATP binding"/>
    <property type="evidence" value="ECO:0007669"/>
    <property type="project" value="UniProtKB-KW"/>
</dbReference>
<keyword evidence="10 13" id="KW-0472">Membrane</keyword>
<name>A0A5N6QWL1_9ROSI</name>
<evidence type="ECO:0000256" key="11">
    <source>
        <dbReference type="ARBA" id="ARBA00023170"/>
    </source>
</evidence>
<accession>A0A5N6QWL1</accession>
<feature type="chain" id="PRO_5024298189" description="Protein kinase domain-containing protein" evidence="14">
    <location>
        <begin position="25"/>
        <end position="647"/>
    </location>
</feature>
<dbReference type="Pfam" id="PF00560">
    <property type="entry name" value="LRR_1"/>
    <property type="match status" value="2"/>
</dbReference>
<feature type="signal peptide" evidence="14">
    <location>
        <begin position="1"/>
        <end position="24"/>
    </location>
</feature>
<keyword evidence="11" id="KW-0675">Receptor</keyword>
<dbReference type="InterPro" id="IPR011009">
    <property type="entry name" value="Kinase-like_dom_sf"/>
</dbReference>
<evidence type="ECO:0000259" key="15">
    <source>
        <dbReference type="PROSITE" id="PS50011"/>
    </source>
</evidence>
<dbReference type="SUPFAM" id="SSF52058">
    <property type="entry name" value="L domain-like"/>
    <property type="match status" value="1"/>
</dbReference>
<dbReference type="PANTHER" id="PTHR48010">
    <property type="entry name" value="OS05G0588300 PROTEIN"/>
    <property type="match status" value="1"/>
</dbReference>
<keyword evidence="5 14" id="KW-0732">Signal</keyword>
<dbReference type="GO" id="GO:0016020">
    <property type="term" value="C:membrane"/>
    <property type="evidence" value="ECO:0007669"/>
    <property type="project" value="UniProtKB-SubCell"/>
</dbReference>
<dbReference type="Pfam" id="PF00069">
    <property type="entry name" value="Pkinase"/>
    <property type="match status" value="1"/>
</dbReference>
<dbReference type="Pfam" id="PF08263">
    <property type="entry name" value="LRRNT_2"/>
    <property type="match status" value="1"/>
</dbReference>
<evidence type="ECO:0000256" key="8">
    <source>
        <dbReference type="ARBA" id="ARBA00022840"/>
    </source>
</evidence>
<evidence type="ECO:0000256" key="12">
    <source>
        <dbReference type="SAM" id="MobiDB-lite"/>
    </source>
</evidence>
<proteinExistence type="predicted"/>
<dbReference type="FunFam" id="1.10.510.10:FF:000585">
    <property type="entry name" value="Probable inactive receptor kinase At1g48480"/>
    <property type="match status" value="1"/>
</dbReference>
<dbReference type="InterPro" id="IPR032675">
    <property type="entry name" value="LRR_dom_sf"/>
</dbReference>
<feature type="region of interest" description="Disordered" evidence="12">
    <location>
        <begin position="604"/>
        <end position="647"/>
    </location>
</feature>
<reference evidence="16 17" key="1">
    <citation type="submission" date="2019-06" db="EMBL/GenBank/DDBJ databases">
        <title>A chromosomal-level reference genome of Carpinus fangiana (Coryloideae, Betulaceae).</title>
        <authorList>
            <person name="Yang X."/>
            <person name="Wang Z."/>
            <person name="Zhang L."/>
            <person name="Hao G."/>
            <person name="Liu J."/>
            <person name="Yang Y."/>
        </authorList>
    </citation>
    <scope>NUCLEOTIDE SEQUENCE [LARGE SCALE GENOMIC DNA]</scope>
    <source>
        <strain evidence="16">Cfa_2016G</strain>
        <tissue evidence="16">Leaf</tissue>
    </source>
</reference>
<dbReference type="InterPro" id="IPR013210">
    <property type="entry name" value="LRR_N_plant-typ"/>
</dbReference>
<dbReference type="FunFam" id="3.30.200.20:FF:000307">
    <property type="entry name" value="pollen receptor-like kinase 1"/>
    <property type="match status" value="1"/>
</dbReference>
<comment type="subcellular location">
    <subcellularLocation>
        <location evidence="1">Membrane</location>
    </subcellularLocation>
</comment>
<dbReference type="PROSITE" id="PS50011">
    <property type="entry name" value="PROTEIN_KINASE_DOM"/>
    <property type="match status" value="1"/>
</dbReference>
<keyword evidence="9 13" id="KW-1133">Transmembrane helix</keyword>
<dbReference type="SUPFAM" id="SSF56112">
    <property type="entry name" value="Protein kinase-like (PK-like)"/>
    <property type="match status" value="1"/>
</dbReference>
<protein>
    <recommendedName>
        <fullName evidence="15">Protein kinase domain-containing protein</fullName>
    </recommendedName>
</protein>
<dbReference type="Gene3D" id="3.30.200.20">
    <property type="entry name" value="Phosphorylase Kinase, domain 1"/>
    <property type="match status" value="1"/>
</dbReference>
<keyword evidence="6" id="KW-0677">Repeat</keyword>
<keyword evidence="3" id="KW-0433">Leucine-rich repeat</keyword>
<evidence type="ECO:0000256" key="13">
    <source>
        <dbReference type="SAM" id="Phobius"/>
    </source>
</evidence>
<dbReference type="OrthoDB" id="652551at2759"/>
<dbReference type="GO" id="GO:0004672">
    <property type="term" value="F:protein kinase activity"/>
    <property type="evidence" value="ECO:0007669"/>
    <property type="project" value="InterPro"/>
</dbReference>
<evidence type="ECO:0000256" key="2">
    <source>
        <dbReference type="ARBA" id="ARBA00022553"/>
    </source>
</evidence>
<evidence type="ECO:0000256" key="3">
    <source>
        <dbReference type="ARBA" id="ARBA00022614"/>
    </source>
</evidence>
<feature type="compositionally biased region" description="Basic and acidic residues" evidence="12">
    <location>
        <begin position="604"/>
        <end position="618"/>
    </location>
</feature>
<evidence type="ECO:0000256" key="9">
    <source>
        <dbReference type="ARBA" id="ARBA00022989"/>
    </source>
</evidence>
<dbReference type="InterPro" id="IPR000719">
    <property type="entry name" value="Prot_kinase_dom"/>
</dbReference>
<gene>
    <name evidence="16" type="ORF">FH972_007799</name>
</gene>
<evidence type="ECO:0000256" key="1">
    <source>
        <dbReference type="ARBA" id="ARBA00004370"/>
    </source>
</evidence>
<evidence type="ECO:0000256" key="5">
    <source>
        <dbReference type="ARBA" id="ARBA00022729"/>
    </source>
</evidence>
<evidence type="ECO:0000256" key="10">
    <source>
        <dbReference type="ARBA" id="ARBA00023136"/>
    </source>
</evidence>
<evidence type="ECO:0000256" key="4">
    <source>
        <dbReference type="ARBA" id="ARBA00022692"/>
    </source>
</evidence>
<dbReference type="Gene3D" id="1.10.510.10">
    <property type="entry name" value="Transferase(Phosphotransferase) domain 1"/>
    <property type="match status" value="1"/>
</dbReference>
<evidence type="ECO:0000313" key="17">
    <source>
        <dbReference type="Proteomes" id="UP000327013"/>
    </source>
</evidence>
<dbReference type="EMBL" id="CM017323">
    <property type="protein sequence ID" value="KAE8021953.1"/>
    <property type="molecule type" value="Genomic_DNA"/>
</dbReference>
<evidence type="ECO:0000256" key="7">
    <source>
        <dbReference type="ARBA" id="ARBA00022741"/>
    </source>
</evidence>
<evidence type="ECO:0000313" key="16">
    <source>
        <dbReference type="EMBL" id="KAE8021953.1"/>
    </source>
</evidence>
<feature type="compositionally biased region" description="Polar residues" evidence="12">
    <location>
        <begin position="633"/>
        <end position="647"/>
    </location>
</feature>
<evidence type="ECO:0000256" key="14">
    <source>
        <dbReference type="SAM" id="SignalP"/>
    </source>
</evidence>
<dbReference type="FunFam" id="3.80.10.10:FF:000234">
    <property type="entry name" value="Probable inactive receptor kinase RLK902"/>
    <property type="match status" value="1"/>
</dbReference>
<dbReference type="InterPro" id="IPR050994">
    <property type="entry name" value="At_inactive_RLKs"/>
</dbReference>
<dbReference type="AlphaFoldDB" id="A0A5N6QWL1"/>
<organism evidence="16 17">
    <name type="scientific">Carpinus fangiana</name>
    <dbReference type="NCBI Taxonomy" id="176857"/>
    <lineage>
        <taxon>Eukaryota</taxon>
        <taxon>Viridiplantae</taxon>
        <taxon>Streptophyta</taxon>
        <taxon>Embryophyta</taxon>
        <taxon>Tracheophyta</taxon>
        <taxon>Spermatophyta</taxon>
        <taxon>Magnoliopsida</taxon>
        <taxon>eudicotyledons</taxon>
        <taxon>Gunneridae</taxon>
        <taxon>Pentapetalae</taxon>
        <taxon>rosids</taxon>
        <taxon>fabids</taxon>
        <taxon>Fagales</taxon>
        <taxon>Betulaceae</taxon>
        <taxon>Carpinus</taxon>
    </lineage>
</organism>
<sequence>MEGLQVLQLLFVVSICFSVSTGGALDLASDRAALLALRGVVKGRLLLWNISVTNPCLWTGVTCKNERVTELRLPGTGLLGPLPLGIGNLTQLNTLSLRSNALSGPIPADFANLALLQNLFLQNNLFSGDIPGFMYDMQSLVRLILANNNFSGEISPRINNLTRLGTLFLESNSLTGSIPNIDIEPLTQFNVSFNRLTGPVPERLSAQPASAFEGNSLCGNPLQACPGSGSKSKSKLSGGAIAGIVIGSFVGFALIVVVLIVLCQRRSGGESDSKDLAAAKRGEAEIPREKSVVESDSTSASAEFSKGSVRGGGSKSLVFFGNVGKMFDLEDLLRASAEVLGKGTFGTSYKATLESGTAVVVKRLKEVTVSEKEFRERIDEIGRTVHVNLVPLRAYYYSKEERLLVYECLPLGSLSALLHGSRGSARTPLNWETRSGIALGAAHAIAFLHSHGPTISHGNIKSSNILLSGSYEARVSDFGLARLALPTYTPNRIDGYRAPEVTDVRKVSQKADVYSFGVLILELLTGKPPTHALLNEEGVDLPRWVQSVVREEWTSEVFDIELLRYQSVEEEMVQLLQIALECTAQYPDMRPSMAEVTSRIEDLCRSSSRREQDADRVLFNDSDDQGPSQPSSAQFYSVESGAPPSSA</sequence>
<dbReference type="Proteomes" id="UP000327013">
    <property type="component" value="Chromosome 3"/>
</dbReference>
<dbReference type="Gene3D" id="3.80.10.10">
    <property type="entry name" value="Ribonuclease Inhibitor"/>
    <property type="match status" value="2"/>
</dbReference>
<dbReference type="PANTHER" id="PTHR48010:SF32">
    <property type="entry name" value="PROTEIN KINASE DOMAIN-CONTAINING PROTEIN"/>
    <property type="match status" value="1"/>
</dbReference>
<keyword evidence="4 13" id="KW-0812">Transmembrane</keyword>
<feature type="domain" description="Protein kinase" evidence="15">
    <location>
        <begin position="334"/>
        <end position="603"/>
    </location>
</feature>
<keyword evidence="8" id="KW-0067">ATP-binding</keyword>
<dbReference type="InterPro" id="IPR001611">
    <property type="entry name" value="Leu-rich_rpt"/>
</dbReference>
<feature type="transmembrane region" description="Helical" evidence="13">
    <location>
        <begin position="240"/>
        <end position="262"/>
    </location>
</feature>
<keyword evidence="7" id="KW-0547">Nucleotide-binding</keyword>
<keyword evidence="17" id="KW-1185">Reference proteome</keyword>
<evidence type="ECO:0000256" key="6">
    <source>
        <dbReference type="ARBA" id="ARBA00022737"/>
    </source>
</evidence>